<dbReference type="EMBL" id="CYRY02044691">
    <property type="protein sequence ID" value="VCX39743.1"/>
    <property type="molecule type" value="Genomic_DNA"/>
</dbReference>
<evidence type="ECO:0000313" key="1">
    <source>
        <dbReference type="EMBL" id="VCX39743.1"/>
    </source>
</evidence>
<dbReference type="AlphaFoldDB" id="A0A9X9M9H4"/>
<feature type="non-terminal residue" evidence="1">
    <location>
        <position position="1"/>
    </location>
</feature>
<proteinExistence type="predicted"/>
<sequence length="55" mass="6009">CVLADHFLSLFHPLQVFGTSSDTHRRRRWPPRGAGADTALVPAAVHPDAIPHLSI</sequence>
<organism evidence="1 2">
    <name type="scientific">Gulo gulo</name>
    <name type="common">Wolverine</name>
    <name type="synonym">Gluton</name>
    <dbReference type="NCBI Taxonomy" id="48420"/>
    <lineage>
        <taxon>Eukaryota</taxon>
        <taxon>Metazoa</taxon>
        <taxon>Chordata</taxon>
        <taxon>Craniata</taxon>
        <taxon>Vertebrata</taxon>
        <taxon>Euteleostomi</taxon>
        <taxon>Mammalia</taxon>
        <taxon>Eutheria</taxon>
        <taxon>Laurasiatheria</taxon>
        <taxon>Carnivora</taxon>
        <taxon>Caniformia</taxon>
        <taxon>Musteloidea</taxon>
        <taxon>Mustelidae</taxon>
        <taxon>Guloninae</taxon>
        <taxon>Gulo</taxon>
    </lineage>
</organism>
<gene>
    <name evidence="1" type="ORF">BN2614_LOCUS2</name>
</gene>
<reference evidence="1 2" key="1">
    <citation type="submission" date="2018-10" db="EMBL/GenBank/DDBJ databases">
        <authorList>
            <person name="Ekblom R."/>
            <person name="Jareborg N."/>
        </authorList>
    </citation>
    <scope>NUCLEOTIDE SEQUENCE [LARGE SCALE GENOMIC DNA]</scope>
    <source>
        <tissue evidence="1">Muscle</tissue>
    </source>
</reference>
<comment type="caution">
    <text evidence="1">The sequence shown here is derived from an EMBL/GenBank/DDBJ whole genome shotgun (WGS) entry which is preliminary data.</text>
</comment>
<name>A0A9X9M9H4_GULGU</name>
<protein>
    <submittedName>
        <fullName evidence="1">Uncharacterized protein</fullName>
    </submittedName>
</protein>
<keyword evidence="2" id="KW-1185">Reference proteome</keyword>
<dbReference type="Proteomes" id="UP000269945">
    <property type="component" value="Unassembled WGS sequence"/>
</dbReference>
<evidence type="ECO:0000313" key="2">
    <source>
        <dbReference type="Proteomes" id="UP000269945"/>
    </source>
</evidence>
<accession>A0A9X9M9H4</accession>